<dbReference type="GO" id="GO:0051537">
    <property type="term" value="F:2 iron, 2 sulfur cluster binding"/>
    <property type="evidence" value="ECO:0007669"/>
    <property type="project" value="UniProtKB-KW"/>
</dbReference>
<dbReference type="CDD" id="cd00207">
    <property type="entry name" value="fer2"/>
    <property type="match status" value="1"/>
</dbReference>
<dbReference type="InterPro" id="IPR036010">
    <property type="entry name" value="2Fe-2S_ferredoxin-like_sf"/>
</dbReference>
<dbReference type="Gene3D" id="3.10.20.30">
    <property type="match status" value="1"/>
</dbReference>
<organism evidence="8 9">
    <name type="scientific">Zancudomyces culisetae</name>
    <name type="common">Gut fungus</name>
    <name type="synonym">Smittium culisetae</name>
    <dbReference type="NCBI Taxonomy" id="1213189"/>
    <lineage>
        <taxon>Eukaryota</taxon>
        <taxon>Fungi</taxon>
        <taxon>Fungi incertae sedis</taxon>
        <taxon>Zoopagomycota</taxon>
        <taxon>Kickxellomycotina</taxon>
        <taxon>Harpellomycetes</taxon>
        <taxon>Harpellales</taxon>
        <taxon>Legeriomycetaceae</taxon>
        <taxon>Zancudomyces</taxon>
    </lineage>
</organism>
<feature type="region of interest" description="Disordered" evidence="7">
    <location>
        <begin position="310"/>
        <end position="334"/>
    </location>
</feature>
<evidence type="ECO:0000313" key="9">
    <source>
        <dbReference type="Proteomes" id="UP000188320"/>
    </source>
</evidence>
<evidence type="ECO:0000256" key="7">
    <source>
        <dbReference type="SAM" id="MobiDB-lite"/>
    </source>
</evidence>
<evidence type="ECO:0000256" key="5">
    <source>
        <dbReference type="ARBA" id="ARBA00023014"/>
    </source>
</evidence>
<keyword evidence="2" id="KW-0001">2Fe-2S</keyword>
<dbReference type="InterPro" id="IPR018298">
    <property type="entry name" value="Adrenodoxin_Fe-S_BS"/>
</dbReference>
<dbReference type="InterPro" id="IPR042530">
    <property type="entry name" value="EME1/EME2_C"/>
</dbReference>
<keyword evidence="3" id="KW-0479">Metal-binding</keyword>
<feature type="compositionally biased region" description="Polar residues" evidence="7">
    <location>
        <begin position="981"/>
        <end position="995"/>
    </location>
</feature>
<feature type="compositionally biased region" description="Basic residues" evidence="7">
    <location>
        <begin position="1119"/>
        <end position="1133"/>
    </location>
</feature>
<feature type="compositionally biased region" description="Basic and acidic residues" evidence="7">
    <location>
        <begin position="201"/>
        <end position="216"/>
    </location>
</feature>
<dbReference type="InterPro" id="IPR012675">
    <property type="entry name" value="Beta-grasp_dom_sf"/>
</dbReference>
<gene>
    <name evidence="8" type="ORF">AX774_g2373</name>
</gene>
<evidence type="ECO:0000256" key="4">
    <source>
        <dbReference type="ARBA" id="ARBA00023004"/>
    </source>
</evidence>
<comment type="cofactor">
    <cofactor evidence="6">
        <name>[2Fe-2S] cluster</name>
        <dbReference type="ChEBI" id="CHEBI:190135"/>
    </cofactor>
</comment>
<feature type="region of interest" description="Disordered" evidence="7">
    <location>
        <begin position="201"/>
        <end position="249"/>
    </location>
</feature>
<evidence type="ECO:0000256" key="6">
    <source>
        <dbReference type="ARBA" id="ARBA00034078"/>
    </source>
</evidence>
<keyword evidence="9" id="KW-1185">Reference proteome</keyword>
<dbReference type="GO" id="GO:0140647">
    <property type="term" value="P:P450-containing electron transport chain"/>
    <property type="evidence" value="ECO:0007669"/>
    <property type="project" value="InterPro"/>
</dbReference>
<feature type="region of interest" description="Disordered" evidence="7">
    <location>
        <begin position="100"/>
        <end position="141"/>
    </location>
</feature>
<feature type="region of interest" description="Disordered" evidence="7">
    <location>
        <begin position="963"/>
        <end position="997"/>
    </location>
</feature>
<evidence type="ECO:0000256" key="3">
    <source>
        <dbReference type="ARBA" id="ARBA00022723"/>
    </source>
</evidence>
<evidence type="ECO:0000313" key="8">
    <source>
        <dbReference type="EMBL" id="OMH84103.1"/>
    </source>
</evidence>
<feature type="compositionally biased region" description="Basic residues" evidence="7">
    <location>
        <begin position="779"/>
        <end position="789"/>
    </location>
</feature>
<feature type="compositionally biased region" description="Polar residues" evidence="7">
    <location>
        <begin position="806"/>
        <end position="815"/>
    </location>
</feature>
<comment type="caution">
    <text evidence="8">The sequence shown here is derived from an EMBL/GenBank/DDBJ whole genome shotgun (WGS) entry which is preliminary data.</text>
</comment>
<dbReference type="Proteomes" id="UP000188320">
    <property type="component" value="Unassembled WGS sequence"/>
</dbReference>
<keyword evidence="5" id="KW-0411">Iron-sulfur</keyword>
<feature type="region of interest" description="Disordered" evidence="7">
    <location>
        <begin position="651"/>
        <end position="678"/>
    </location>
</feature>
<dbReference type="GO" id="GO:0046872">
    <property type="term" value="F:metal ion binding"/>
    <property type="evidence" value="ECO:0007669"/>
    <property type="project" value="UniProtKB-KW"/>
</dbReference>
<proteinExistence type="inferred from homology"/>
<reference evidence="9" key="1">
    <citation type="submission" date="2017-01" db="EMBL/GenBank/DDBJ databases">
        <authorList>
            <person name="Wang Y."/>
            <person name="White M."/>
            <person name="Kvist S."/>
            <person name="Moncalvo J.-M."/>
        </authorList>
    </citation>
    <scope>NUCLEOTIDE SEQUENCE [LARGE SCALE GENOMIC DNA]</scope>
    <source>
        <strain evidence="9">COL-18-3</strain>
    </source>
</reference>
<dbReference type="InterPro" id="IPR001055">
    <property type="entry name" value="Adrenodoxin-like"/>
</dbReference>
<comment type="similarity">
    <text evidence="1">Belongs to the adrenodoxin/putidaredoxin family.</text>
</comment>
<feature type="compositionally biased region" description="Basic and acidic residues" evidence="7">
    <location>
        <begin position="225"/>
        <end position="249"/>
    </location>
</feature>
<sequence length="1438" mass="162009">MSLADNSKVNIQFVLSNKVVSACGNIGCTILELAQASGINMEGICGGSCSCTTCHVLFEKNMYKQLGEPSDEEVDMLELSTYIGNRMEFALESYDYESPDLGNSEKECGGNHASENERPREKTHDDFKVQKQRGKESEEERIQVVLLSSSSFVAEKCENENKCESSNEKLDTDFGFKFDVIRDHEEVNKWNIDEFNFNSAPEERNRQKKGENEDINVHSTNNNISDHEREKTHDDFKVQKQRGKESEEERIQVVLLSSSSFVAEKCENENKCESSNEKLDTDFGFEFDVIRDHEEVNKWNIDEFNFNSAPEERNRQKKGENEDINVHSTNNNISDHEVTEHDTFFNYNPMDIIKKKVDKRDKVTKDACSALVNVYQEEMSIIEEKSFNVDTGVNYEYLYESDGSVKTDIIEESNDEESRENSALQPEFCSEQDGSYRYEYEQINDVAVDTFISELEPSLDLKEHPIQLSSDESELDVRISKLLNTKEVGTVANKYAQGHSANFLGKRSASDFGSYGSTTETRNTYNAVLPTSTMKAYSKYKFSGYESTDSSGNDDGIKPKHASGYSSGENEYFRKSPMRQKDNIRSETSEFADENDRVFDYEEDYINSLYDYNDFQDDLIPSGAGEIRYSPQKDVKTSRIGSERELILVSSSSRIGYSSQDSNPDPYKSNSKGTPQKMTMRTFSLPTHNEFEELKKKIEEISESINDVINVNTKEKQSEGIATRTVDTKRVKQTEKERARVIGRINGRDNLKSILLRNIVVEFGLNVMEIFEKGSSGSKNKHGKKRAKVGKSVENLDDFGRKNGKTGENSLQVSGDSEAGVEGEGQSEQHLIFNELRDAGIGYAIKCGGEGYNIISWKRNHEITYDMEQDIFIPNEKPYVEQVDRVLAIYNCETFSQLANKYDKDARQLINHFKTQMTIAGSKQAYVVVYDYNGYKKRYRSSAARRFARSVKEITEKNININISSSGNSFRKNSKNNSSNDDMFTNPESAMQQSLPAPKNVVRDKNGLPPFPVHLSSRNNSTITDNASFTRVDCAFEDNNSDNDSNGSGMYSSNYNGSSDSYYGYTSGGGSDGDSCGNGVTNALEGIDGETQKASGVCDSENRVLDYTTFGNTHNSEKRNKKRKPSGAPKVRKAKEPANTESQNLLSPAEIQELVFDLEMEADMGVDYGVGAFKVYFITDIANTAEMSRLLISFTKNIAYLPIHTKTDNSTTENNGDVKEINNVIKAVLSKAVQTRRKKKNMCLNSDINTSDGDDYGNTGLRTNSVNDRSVLLTRLYMDLLESIPYVNQDISNTIVRHYPTIQALYQGWYDIMNSARIPSNSIDTTAKSSQNMSDKHSNVDGSYVELLKFHLVNYRATDTPDTSIVLPQILPERRNGSDSRYVVNKCMSMLKDLKVTTKKGTSGGSGGNNGRREKCIGLVISSKVFVVFNCKYKYKIL</sequence>
<feature type="region of interest" description="Disordered" evidence="7">
    <location>
        <begin position="548"/>
        <end position="592"/>
    </location>
</feature>
<dbReference type="SUPFAM" id="SSF54292">
    <property type="entry name" value="2Fe-2S ferredoxin-like"/>
    <property type="match status" value="1"/>
</dbReference>
<dbReference type="EMBL" id="LSSK01000250">
    <property type="protein sequence ID" value="OMH84103.1"/>
    <property type="molecule type" value="Genomic_DNA"/>
</dbReference>
<feature type="compositionally biased region" description="Basic and acidic residues" evidence="7">
    <location>
        <begin position="310"/>
        <end position="325"/>
    </location>
</feature>
<feature type="compositionally biased region" description="Basic and acidic residues" evidence="7">
    <location>
        <begin position="103"/>
        <end position="141"/>
    </location>
</feature>
<dbReference type="GO" id="GO:0009055">
    <property type="term" value="F:electron transfer activity"/>
    <property type="evidence" value="ECO:0007669"/>
    <property type="project" value="TreeGrafter"/>
</dbReference>
<protein>
    <submittedName>
        <fullName evidence="8">Adrenodoxin-like protein</fullName>
    </submittedName>
</protein>
<accession>A0A1R1PT72</accession>
<keyword evidence="4" id="KW-0408">Iron</keyword>
<feature type="region of interest" description="Disordered" evidence="7">
    <location>
        <begin position="774"/>
        <end position="823"/>
    </location>
</feature>
<feature type="region of interest" description="Disordered" evidence="7">
    <location>
        <begin position="1109"/>
        <end position="1144"/>
    </location>
</feature>
<feature type="compositionally biased region" description="Basic and acidic residues" evidence="7">
    <location>
        <begin position="571"/>
        <end position="592"/>
    </location>
</feature>
<dbReference type="Gene3D" id="1.10.150.670">
    <property type="entry name" value="Crossover junction endonuclease EME1, DNA-binding domain"/>
    <property type="match status" value="1"/>
</dbReference>
<dbReference type="PANTHER" id="PTHR23426">
    <property type="entry name" value="FERREDOXIN/ADRENODOXIN"/>
    <property type="match status" value="1"/>
</dbReference>
<dbReference type="GO" id="GO:0005739">
    <property type="term" value="C:mitochondrion"/>
    <property type="evidence" value="ECO:0007669"/>
    <property type="project" value="TreeGrafter"/>
</dbReference>
<evidence type="ECO:0000256" key="2">
    <source>
        <dbReference type="ARBA" id="ARBA00022714"/>
    </source>
</evidence>
<evidence type="ECO:0000256" key="1">
    <source>
        <dbReference type="ARBA" id="ARBA00010914"/>
    </source>
</evidence>
<dbReference type="InterPro" id="IPR001041">
    <property type="entry name" value="2Fe-2S_ferredoxin-type"/>
</dbReference>
<name>A0A1R1PT72_ZANCU</name>
<feature type="compositionally biased region" description="Low complexity" evidence="7">
    <location>
        <begin position="963"/>
        <end position="980"/>
    </location>
</feature>
<dbReference type="PANTHER" id="PTHR23426:SF65">
    <property type="entry name" value="FERREDOXIN-2, MITOCHONDRIAL"/>
    <property type="match status" value="1"/>
</dbReference>
<dbReference type="PROSITE" id="PS00814">
    <property type="entry name" value="ADX"/>
    <property type="match status" value="1"/>
</dbReference>